<keyword evidence="3" id="KW-1185">Reference proteome</keyword>
<evidence type="ECO:0000256" key="1">
    <source>
        <dbReference type="SAM" id="Phobius"/>
    </source>
</evidence>
<sequence>MRLALVLAQETTGLAIGDLALGVAGVIAVAAVIVVALKRKR</sequence>
<reference evidence="2 3" key="2">
    <citation type="submission" date="2023-11" db="EMBL/GenBank/DDBJ databases">
        <authorList>
            <person name="Lara A.C."/>
            <person name="Chronakova A."/>
        </authorList>
    </citation>
    <scope>NUCLEOTIDE SEQUENCE [LARGE SCALE GENOMIC DNA]</scope>
    <source>
        <strain evidence="2 3">BCCO 10_0856</strain>
    </source>
</reference>
<evidence type="ECO:0000313" key="3">
    <source>
        <dbReference type="Proteomes" id="UP001285521"/>
    </source>
</evidence>
<reference evidence="2 3" key="1">
    <citation type="submission" date="2023-11" db="EMBL/GenBank/DDBJ databases">
        <title>Lentzea sokolovensis, sp. nov., Lentzea kristufkii, sp. nov., and Lentzea miocenensis, sp. nov., rare actinobacteria from Sokolov Coal Basin, Miocene lacustrine sediment, Czech Republic.</title>
        <authorList>
            <person name="Lara A."/>
            <person name="Kotroba L."/>
            <person name="Nouioui I."/>
            <person name="Neumann-Schaal M."/>
            <person name="Mast Y."/>
            <person name="Chronakova A."/>
        </authorList>
    </citation>
    <scope>NUCLEOTIDE SEQUENCE [LARGE SCALE GENOMIC DNA]</scope>
    <source>
        <strain evidence="2 3">BCCO 10_0856</strain>
    </source>
</reference>
<dbReference type="EMBL" id="JAXAVW010000008">
    <property type="protein sequence ID" value="MDX8030788.1"/>
    <property type="molecule type" value="Genomic_DNA"/>
</dbReference>
<proteinExistence type="predicted"/>
<dbReference type="RefSeq" id="WP_319965816.1">
    <property type="nucleotide sequence ID" value="NZ_JAXAVW010000008.1"/>
</dbReference>
<keyword evidence="1" id="KW-1133">Transmembrane helix</keyword>
<keyword evidence="1" id="KW-0472">Membrane</keyword>
<dbReference type="NCBIfam" id="TIGR01167">
    <property type="entry name" value="LPXTG_anchor"/>
    <property type="match status" value="1"/>
</dbReference>
<comment type="caution">
    <text evidence="2">The sequence shown here is derived from an EMBL/GenBank/DDBJ whole genome shotgun (WGS) entry which is preliminary data.</text>
</comment>
<keyword evidence="1" id="KW-0812">Transmembrane</keyword>
<protein>
    <submittedName>
        <fullName evidence="2">LPXTG cell wall anchor domain-containing protein</fullName>
    </submittedName>
</protein>
<accession>A0ABU4SYH3</accession>
<gene>
    <name evidence="2" type="ORF">SK803_11230</name>
</gene>
<dbReference type="Proteomes" id="UP001285521">
    <property type="component" value="Unassembled WGS sequence"/>
</dbReference>
<organism evidence="2 3">
    <name type="scientific">Lentzea miocenica</name>
    <dbReference type="NCBI Taxonomy" id="3095431"/>
    <lineage>
        <taxon>Bacteria</taxon>
        <taxon>Bacillati</taxon>
        <taxon>Actinomycetota</taxon>
        <taxon>Actinomycetes</taxon>
        <taxon>Pseudonocardiales</taxon>
        <taxon>Pseudonocardiaceae</taxon>
        <taxon>Lentzea</taxon>
    </lineage>
</organism>
<name>A0ABU4SYH3_9PSEU</name>
<feature type="transmembrane region" description="Helical" evidence="1">
    <location>
        <begin position="12"/>
        <end position="37"/>
    </location>
</feature>
<evidence type="ECO:0000313" key="2">
    <source>
        <dbReference type="EMBL" id="MDX8030788.1"/>
    </source>
</evidence>